<evidence type="ECO:0000256" key="1">
    <source>
        <dbReference type="SAM" id="MobiDB-lite"/>
    </source>
</evidence>
<proteinExistence type="predicted"/>
<feature type="region of interest" description="Disordered" evidence="1">
    <location>
        <begin position="1"/>
        <end position="28"/>
    </location>
</feature>
<dbReference type="AlphaFoldDB" id="A0AAP0N7W5"/>
<evidence type="ECO:0000313" key="2">
    <source>
        <dbReference type="EMBL" id="KAK9266239.1"/>
    </source>
</evidence>
<dbReference type="Proteomes" id="UP001415857">
    <property type="component" value="Unassembled WGS sequence"/>
</dbReference>
<protein>
    <submittedName>
        <fullName evidence="2">Uncharacterized protein</fullName>
    </submittedName>
</protein>
<accession>A0AAP0N7W5</accession>
<sequence>MAMGRVGVGFALSHPQTGPRKHLPIPAPSPDSLMPSMFGFEHHPAVIDHIVTCDDLGVNGLDAHVLNAASHHNFLNLDGVVVGHMG</sequence>
<evidence type="ECO:0000313" key="3">
    <source>
        <dbReference type="Proteomes" id="UP001415857"/>
    </source>
</evidence>
<dbReference type="EMBL" id="JBBPBK010000200">
    <property type="protein sequence ID" value="KAK9266239.1"/>
    <property type="molecule type" value="Genomic_DNA"/>
</dbReference>
<reference evidence="2 3" key="1">
    <citation type="journal article" date="2024" name="Plant J.">
        <title>Genome sequences and population genomics reveal climatic adaptation and genomic divergence between two closely related sweetgum species.</title>
        <authorList>
            <person name="Xu W.Q."/>
            <person name="Ren C.Q."/>
            <person name="Zhang X.Y."/>
            <person name="Comes H.P."/>
            <person name="Liu X.H."/>
            <person name="Li Y.G."/>
            <person name="Kettle C.J."/>
            <person name="Jalonen R."/>
            <person name="Gaisberger H."/>
            <person name="Ma Y.Z."/>
            <person name="Qiu Y.X."/>
        </authorList>
    </citation>
    <scope>NUCLEOTIDE SEQUENCE [LARGE SCALE GENOMIC DNA]</scope>
    <source>
        <strain evidence="2">Hangzhou</strain>
    </source>
</reference>
<comment type="caution">
    <text evidence="2">The sequence shown here is derived from an EMBL/GenBank/DDBJ whole genome shotgun (WGS) entry which is preliminary data.</text>
</comment>
<name>A0AAP0N7W5_LIQFO</name>
<organism evidence="2 3">
    <name type="scientific">Liquidambar formosana</name>
    <name type="common">Formosan gum</name>
    <dbReference type="NCBI Taxonomy" id="63359"/>
    <lineage>
        <taxon>Eukaryota</taxon>
        <taxon>Viridiplantae</taxon>
        <taxon>Streptophyta</taxon>
        <taxon>Embryophyta</taxon>
        <taxon>Tracheophyta</taxon>
        <taxon>Spermatophyta</taxon>
        <taxon>Magnoliopsida</taxon>
        <taxon>eudicotyledons</taxon>
        <taxon>Gunneridae</taxon>
        <taxon>Pentapetalae</taxon>
        <taxon>Saxifragales</taxon>
        <taxon>Altingiaceae</taxon>
        <taxon>Liquidambar</taxon>
    </lineage>
</organism>
<gene>
    <name evidence="2" type="ORF">L1049_000027</name>
</gene>
<keyword evidence="3" id="KW-1185">Reference proteome</keyword>